<organism evidence="2 3">
    <name type="scientific">Rhizophagus clarus</name>
    <dbReference type="NCBI Taxonomy" id="94130"/>
    <lineage>
        <taxon>Eukaryota</taxon>
        <taxon>Fungi</taxon>
        <taxon>Fungi incertae sedis</taxon>
        <taxon>Mucoromycota</taxon>
        <taxon>Glomeromycotina</taxon>
        <taxon>Glomeromycetes</taxon>
        <taxon>Glomerales</taxon>
        <taxon>Glomeraceae</taxon>
        <taxon>Rhizophagus</taxon>
    </lineage>
</organism>
<gene>
    <name evidence="2" type="ORF">RCL2_000493900</name>
</gene>
<feature type="region of interest" description="Disordered" evidence="1">
    <location>
        <begin position="338"/>
        <end position="366"/>
    </location>
</feature>
<accession>A0A8H3L294</accession>
<evidence type="ECO:0008006" key="4">
    <source>
        <dbReference type="Google" id="ProtNLM"/>
    </source>
</evidence>
<evidence type="ECO:0000256" key="1">
    <source>
        <dbReference type="SAM" id="MobiDB-lite"/>
    </source>
</evidence>
<comment type="caution">
    <text evidence="2">The sequence shown here is derived from an EMBL/GenBank/DDBJ whole genome shotgun (WGS) entry which is preliminary data.</text>
</comment>
<dbReference type="EMBL" id="BLAL01000030">
    <property type="protein sequence ID" value="GES77582.1"/>
    <property type="molecule type" value="Genomic_DNA"/>
</dbReference>
<evidence type="ECO:0000313" key="3">
    <source>
        <dbReference type="Proteomes" id="UP000615446"/>
    </source>
</evidence>
<name>A0A8H3L294_9GLOM</name>
<sequence length="366" mass="42497">MLFSNFTILCEKEFEIYDETNIFESDNIDCITEDEENDDLSSQITKIVDVHNHSLSSNIKIHGSQFCQFSKEMKNDIQEYLSAISTIEARTVYGLLNGDLAISAAIKAKLPNTHYCICIFHINQNFIKNLKEKLCNEFKSYYQLFMKAQNSLYESENNVLKLDNLHTSSLVQFTHQIHTRIENEKRYAEFENEKTQNIVTGIPHINEEFFGLILQVLKKFLIPALLNIEKKEISESILYEAIQINLNLIDILYDDQVGQFSEDEIRSSPIIQLCNTQSKSVQTFQTEFSYLRDICGGNIFTLELKKVASKKQQYVTTYELQKKAYNFLKEVTNGKKNSDEIQKITNPIYVKPRGRPPQKHYKSSLE</sequence>
<dbReference type="AlphaFoldDB" id="A0A8H3L294"/>
<feature type="compositionally biased region" description="Basic residues" evidence="1">
    <location>
        <begin position="352"/>
        <end position="366"/>
    </location>
</feature>
<evidence type="ECO:0000313" key="2">
    <source>
        <dbReference type="EMBL" id="GES77582.1"/>
    </source>
</evidence>
<protein>
    <recommendedName>
        <fullName evidence="4">MULE transposase domain-containing protein</fullName>
    </recommendedName>
</protein>
<dbReference type="Proteomes" id="UP000615446">
    <property type="component" value="Unassembled WGS sequence"/>
</dbReference>
<reference evidence="2" key="1">
    <citation type="submission" date="2019-10" db="EMBL/GenBank/DDBJ databases">
        <title>Conservation and host-specific expression of non-tandemly repeated heterogenous ribosome RNA gene in arbuscular mycorrhizal fungi.</title>
        <authorList>
            <person name="Maeda T."/>
            <person name="Kobayashi Y."/>
            <person name="Nakagawa T."/>
            <person name="Ezawa T."/>
            <person name="Yamaguchi K."/>
            <person name="Bino T."/>
            <person name="Nishimoto Y."/>
            <person name="Shigenobu S."/>
            <person name="Kawaguchi M."/>
        </authorList>
    </citation>
    <scope>NUCLEOTIDE SEQUENCE</scope>
    <source>
        <strain evidence="2">HR1</strain>
    </source>
</reference>
<dbReference type="OrthoDB" id="2406606at2759"/>
<proteinExistence type="predicted"/>